<evidence type="ECO:0000256" key="4">
    <source>
        <dbReference type="ARBA" id="ARBA00011245"/>
    </source>
</evidence>
<dbReference type="PIRSF" id="PIRSF016020">
    <property type="entry name" value="PHexose_mutarotase"/>
    <property type="match status" value="1"/>
</dbReference>
<gene>
    <name evidence="8" type="ORF">FH5T_20090</name>
</gene>
<sequence>MEMNIDELNEKFGVEGEVGFMELDGELPFITITNKYAEADICLYGAQITSFRPMRTTDVLWMSPYSVFEKGKAIRGGIPVCFPWFGPHANDSAMPQHGFARTSMWEVTEVDTLEKGETYVSMQLKSSDETKAYWPYDFIAELIFVVGDSLSLTLKVSNPSDSAISYTSALHTYFNLSAIENIKIAGLANTHYENQLDGNRYVQEEELLEISEATTRHYFDTEADCIIHDPYFKRDIRIAKDGSKCSTVWNPGAEACEQMSDMPNDGYETFVCLETVNKINDQIDLAPGESHETTAVISVE</sequence>
<dbReference type="CDD" id="cd09020">
    <property type="entry name" value="D-hex-6-P-epi_like"/>
    <property type="match status" value="1"/>
</dbReference>
<dbReference type="SUPFAM" id="SSF74650">
    <property type="entry name" value="Galactose mutarotase-like"/>
    <property type="match status" value="1"/>
</dbReference>
<evidence type="ECO:0000256" key="3">
    <source>
        <dbReference type="ARBA" id="ARBA00005866"/>
    </source>
</evidence>
<evidence type="ECO:0000256" key="6">
    <source>
        <dbReference type="ARBA" id="ARBA00023235"/>
    </source>
</evidence>
<proteinExistence type="inferred from homology"/>
<dbReference type="Gene3D" id="2.70.98.10">
    <property type="match status" value="1"/>
</dbReference>
<evidence type="ECO:0000256" key="7">
    <source>
        <dbReference type="PIRNR" id="PIRNR016020"/>
    </source>
</evidence>
<dbReference type="Proteomes" id="UP000023772">
    <property type="component" value="Chromosome"/>
</dbReference>
<dbReference type="EC" id="5.1.3.15" evidence="7"/>
<keyword evidence="9" id="KW-1185">Reference proteome</keyword>
<dbReference type="EMBL" id="CP007451">
    <property type="protein sequence ID" value="AHW61142.1"/>
    <property type="molecule type" value="Genomic_DNA"/>
</dbReference>
<dbReference type="RefSeq" id="WP_038562469.1">
    <property type="nucleotide sequence ID" value="NZ_FOHT01000011.1"/>
</dbReference>
<protein>
    <recommendedName>
        <fullName evidence="7">Putative glucose-6-phosphate 1-epimerase</fullName>
        <ecNumber evidence="7">5.1.3.15</ecNumber>
    </recommendedName>
</protein>
<comment type="cofactor">
    <cofactor evidence="2">
        <name>Ca(2+)</name>
        <dbReference type="ChEBI" id="CHEBI:29108"/>
    </cofactor>
</comment>
<evidence type="ECO:0000313" key="9">
    <source>
        <dbReference type="Proteomes" id="UP000023772"/>
    </source>
</evidence>
<name>A0ABM5QC03_9BACT</name>
<comment type="catalytic activity">
    <reaction evidence="1">
        <text>alpha-D-glucose 6-phosphate = beta-D-glucose 6-phosphate</text>
        <dbReference type="Rhea" id="RHEA:16249"/>
        <dbReference type="ChEBI" id="CHEBI:58225"/>
        <dbReference type="ChEBI" id="CHEBI:58247"/>
        <dbReference type="EC" id="5.1.3.15"/>
    </reaction>
</comment>
<evidence type="ECO:0000256" key="5">
    <source>
        <dbReference type="ARBA" id="ARBA00022837"/>
    </source>
</evidence>
<comment type="subunit">
    <text evidence="4">Monomer.</text>
</comment>
<dbReference type="InterPro" id="IPR008183">
    <property type="entry name" value="Aldose_1/G6P_1-epimerase"/>
</dbReference>
<dbReference type="InterPro" id="IPR014718">
    <property type="entry name" value="GH-type_carb-bd"/>
</dbReference>
<reference evidence="8 9" key="1">
    <citation type="submission" date="2014-03" db="EMBL/GenBank/DDBJ databases">
        <title>Complete genome sequence of a deeply braunched marine Bacteroidia bacterium Draconibacterium orientale type strain FH5T.</title>
        <authorList>
            <person name="Li X."/>
            <person name="Wang X."/>
            <person name="Xie Z."/>
            <person name="Du Z."/>
            <person name="Chen G."/>
        </authorList>
    </citation>
    <scope>NUCLEOTIDE SEQUENCE [LARGE SCALE GENOMIC DNA]</scope>
    <source>
        <strain evidence="8 9">FH5</strain>
    </source>
</reference>
<keyword evidence="5" id="KW-0106">Calcium</keyword>
<dbReference type="Pfam" id="PF01263">
    <property type="entry name" value="Aldose_epim"/>
    <property type="match status" value="1"/>
</dbReference>
<keyword evidence="6 7" id="KW-0413">Isomerase</keyword>
<dbReference type="PANTHER" id="PTHR11122">
    <property type="entry name" value="APOSPORY-ASSOCIATED PROTEIN C-RELATED"/>
    <property type="match status" value="1"/>
</dbReference>
<evidence type="ECO:0000256" key="1">
    <source>
        <dbReference type="ARBA" id="ARBA00001096"/>
    </source>
</evidence>
<organism evidence="8 9">
    <name type="scientific">Draconibacterium orientale</name>
    <dbReference type="NCBI Taxonomy" id="1168034"/>
    <lineage>
        <taxon>Bacteria</taxon>
        <taxon>Pseudomonadati</taxon>
        <taxon>Bacteroidota</taxon>
        <taxon>Bacteroidia</taxon>
        <taxon>Marinilabiliales</taxon>
        <taxon>Prolixibacteraceae</taxon>
        <taxon>Draconibacterium</taxon>
    </lineage>
</organism>
<comment type="similarity">
    <text evidence="3 7">Belongs to the glucose-6-phosphate 1-epimerase family.</text>
</comment>
<dbReference type="PANTHER" id="PTHR11122:SF13">
    <property type="entry name" value="GLUCOSE-6-PHOSPHATE 1-EPIMERASE"/>
    <property type="match status" value="1"/>
</dbReference>
<dbReference type="InterPro" id="IPR025532">
    <property type="entry name" value="G6P_1-epimerase"/>
</dbReference>
<accession>A0ABM5QC03</accession>
<evidence type="ECO:0000313" key="8">
    <source>
        <dbReference type="EMBL" id="AHW61142.1"/>
    </source>
</evidence>
<dbReference type="InterPro" id="IPR011013">
    <property type="entry name" value="Gal_mutarotase_sf_dom"/>
</dbReference>
<evidence type="ECO:0000256" key="2">
    <source>
        <dbReference type="ARBA" id="ARBA00001913"/>
    </source>
</evidence>